<evidence type="ECO:0000313" key="3">
    <source>
        <dbReference type="EMBL" id="PTQ13306.1"/>
    </source>
</evidence>
<feature type="domain" description="AB hydrolase-1" evidence="2">
    <location>
        <begin position="57"/>
        <end position="293"/>
    </location>
</feature>
<dbReference type="PANTHER" id="PTHR43798">
    <property type="entry name" value="MONOACYLGLYCEROL LIPASE"/>
    <property type="match status" value="1"/>
</dbReference>
<dbReference type="InterPro" id="IPR000639">
    <property type="entry name" value="Epox_hydrolase-like"/>
</dbReference>
<dbReference type="Gene3D" id="3.40.50.1820">
    <property type="entry name" value="alpha/beta hydrolase"/>
    <property type="match status" value="1"/>
</dbReference>
<keyword evidence="4" id="KW-1185">Reference proteome</keyword>
<evidence type="ECO:0000256" key="1">
    <source>
        <dbReference type="SAM" id="MobiDB-lite"/>
    </source>
</evidence>
<accession>A0A2T5G2D3</accession>
<dbReference type="PRINTS" id="PR00111">
    <property type="entry name" value="ABHYDROLASE"/>
</dbReference>
<dbReference type="PRINTS" id="PR00412">
    <property type="entry name" value="EPOXHYDRLASE"/>
</dbReference>
<name>A0A2T5G2D3_9SPHN</name>
<reference evidence="3 4" key="1">
    <citation type="submission" date="2017-09" db="EMBL/GenBank/DDBJ databases">
        <title>Sphingomonas panjinensis sp.nov., isolated from oil-contaminated soil.</title>
        <authorList>
            <person name="Wang L."/>
            <person name="Chen L."/>
        </authorList>
    </citation>
    <scope>NUCLEOTIDE SEQUENCE [LARGE SCALE GENOMIC DNA]</scope>
    <source>
        <strain evidence="3 4">FW-11</strain>
    </source>
</reference>
<dbReference type="PANTHER" id="PTHR43798:SF24">
    <property type="entry name" value="CIS-3-ALKYL-4-ALKYLOXETAN-2-ONE DECARBOXYLASE"/>
    <property type="match status" value="1"/>
</dbReference>
<feature type="region of interest" description="Disordered" evidence="1">
    <location>
        <begin position="1"/>
        <end position="21"/>
    </location>
</feature>
<protein>
    <submittedName>
        <fullName evidence="3">Alpha/beta hydrolase</fullName>
    </submittedName>
</protein>
<gene>
    <name evidence="3" type="ORF">CLG96_04155</name>
</gene>
<keyword evidence="3" id="KW-0378">Hydrolase</keyword>
<dbReference type="AlphaFoldDB" id="A0A2T5G2D3"/>
<evidence type="ECO:0000313" key="4">
    <source>
        <dbReference type="Proteomes" id="UP000244162"/>
    </source>
</evidence>
<dbReference type="SUPFAM" id="SSF53474">
    <property type="entry name" value="alpha/beta-Hydrolases"/>
    <property type="match status" value="1"/>
</dbReference>
<evidence type="ECO:0000259" key="2">
    <source>
        <dbReference type="Pfam" id="PF00561"/>
    </source>
</evidence>
<dbReference type="InterPro" id="IPR000073">
    <property type="entry name" value="AB_hydrolase_1"/>
</dbReference>
<dbReference type="InterPro" id="IPR029058">
    <property type="entry name" value="AB_hydrolase_fold"/>
</dbReference>
<dbReference type="Pfam" id="PF00561">
    <property type="entry name" value="Abhydrolase_1"/>
    <property type="match status" value="1"/>
</dbReference>
<dbReference type="InterPro" id="IPR050266">
    <property type="entry name" value="AB_hydrolase_sf"/>
</dbReference>
<dbReference type="EMBL" id="NWBU01000004">
    <property type="protein sequence ID" value="PTQ13306.1"/>
    <property type="molecule type" value="Genomic_DNA"/>
</dbReference>
<proteinExistence type="predicted"/>
<sequence>MNSAPVSRKNRNSKRSGNVQHFQRPEWVDEAEYPFRSRLFAAPQGNIHYVDEGEGEVLLFVHGNPTWSFMYRHLIRGLSDRYRCIAPDHLGFGLSDKPEGLSYLPQLHADNLARFIEALGLKEITLVIHDWGGPIGFSYALAHPENVKRLIIFNTSCWSLKGVAGAERFSRVVGSPLGHFVCRTFNAFPRFVIPRVMGDRSRLTPEIHQHYIRPFPTPASRQATWMLAKALIGESDWLASLWDRRARLGGIPVQILCGQKDPTFGPDKLARWEEAFPAHNTLAFPEIGHFVAEELGRDAVAPIQTFLTTHQRHPGPA</sequence>
<dbReference type="Proteomes" id="UP000244162">
    <property type="component" value="Unassembled WGS sequence"/>
</dbReference>
<comment type="caution">
    <text evidence="3">The sequence shown here is derived from an EMBL/GenBank/DDBJ whole genome shotgun (WGS) entry which is preliminary data.</text>
</comment>
<dbReference type="GO" id="GO:0016020">
    <property type="term" value="C:membrane"/>
    <property type="evidence" value="ECO:0007669"/>
    <property type="project" value="TreeGrafter"/>
</dbReference>
<dbReference type="GO" id="GO:0016787">
    <property type="term" value="F:hydrolase activity"/>
    <property type="evidence" value="ECO:0007669"/>
    <property type="project" value="UniProtKB-KW"/>
</dbReference>
<organism evidence="3 4">
    <name type="scientific">Sphingomonas oleivorans</name>
    <dbReference type="NCBI Taxonomy" id="1735121"/>
    <lineage>
        <taxon>Bacteria</taxon>
        <taxon>Pseudomonadati</taxon>
        <taxon>Pseudomonadota</taxon>
        <taxon>Alphaproteobacteria</taxon>
        <taxon>Sphingomonadales</taxon>
        <taxon>Sphingomonadaceae</taxon>
        <taxon>Sphingomonas</taxon>
    </lineage>
</organism>